<feature type="region of interest" description="Disordered" evidence="2">
    <location>
        <begin position="113"/>
        <end position="147"/>
    </location>
</feature>
<name>A0A9Q0NCT1_9DIPT</name>
<keyword evidence="1" id="KW-0175">Coiled coil</keyword>
<evidence type="ECO:0000313" key="3">
    <source>
        <dbReference type="EMBL" id="KAJ6647894.1"/>
    </source>
</evidence>
<dbReference type="OrthoDB" id="6432391at2759"/>
<dbReference type="GO" id="GO:0005929">
    <property type="term" value="C:cilium"/>
    <property type="evidence" value="ECO:0007669"/>
    <property type="project" value="TreeGrafter"/>
</dbReference>
<organism evidence="3 4">
    <name type="scientific">Pseudolycoriella hygida</name>
    <dbReference type="NCBI Taxonomy" id="35572"/>
    <lineage>
        <taxon>Eukaryota</taxon>
        <taxon>Metazoa</taxon>
        <taxon>Ecdysozoa</taxon>
        <taxon>Arthropoda</taxon>
        <taxon>Hexapoda</taxon>
        <taxon>Insecta</taxon>
        <taxon>Pterygota</taxon>
        <taxon>Neoptera</taxon>
        <taxon>Endopterygota</taxon>
        <taxon>Diptera</taxon>
        <taxon>Nematocera</taxon>
        <taxon>Sciaroidea</taxon>
        <taxon>Sciaridae</taxon>
        <taxon>Pseudolycoriella</taxon>
    </lineage>
</organism>
<sequence>MAPKQPNSTNTQNLLHEIIAIRNTMQLAQQSLSRLEKQLAKENKKPIDTTLSREQSKGRIVPPRRALLNRLYNQEISNQICWYHQKFGKAANISNCPGPEHCQFIPPTKITLKPTMDSKNTKIRPASSNPTATTTPESIKEKVQNQSNEEAIIPKQEIWTLTSLGPRNDSSFKGKYLFKSTETVYQAYRRLDQQICKFEGTCPGPRLTTSDAWVEFLESEQHKLIISSNIFLHNENESLDFREDVSKMDKEKLNILKLAIQCDVAFNVEKAVKNEEFLASVSRTYLSNIEAYLLHDIIEHAKSRSKALAENYNTLRLLYAEEDGLLATVSGGTYSSKMEQRLDDQLEASRRVRDKIGSVAEQWHTSANLLKTSAKSAILAVECWNLVKASRNAKERISQALDSRNAVAQSIVALEYSQKALPHVDFYHVTPRQISAIKHANLYLLTDLANPVRYDHTRRVLETFQNNLSLAVVWLFDTFNKTLRKDFNHSEDNVTSLAKELRHERLEFISRTIGTSLYVSAETTSK</sequence>
<gene>
    <name evidence="3" type="ORF">Bhyg_03118</name>
</gene>
<dbReference type="Proteomes" id="UP001151699">
    <property type="component" value="Chromosome A"/>
</dbReference>
<evidence type="ECO:0000256" key="2">
    <source>
        <dbReference type="SAM" id="MobiDB-lite"/>
    </source>
</evidence>
<proteinExistence type="predicted"/>
<feature type="coiled-coil region" evidence="1">
    <location>
        <begin position="18"/>
        <end position="45"/>
    </location>
</feature>
<protein>
    <submittedName>
        <fullName evidence="3">Uncharacterized protein</fullName>
    </submittedName>
</protein>
<reference evidence="3" key="1">
    <citation type="submission" date="2022-07" db="EMBL/GenBank/DDBJ databases">
        <authorList>
            <person name="Trinca V."/>
            <person name="Uliana J.V.C."/>
            <person name="Torres T.T."/>
            <person name="Ward R.J."/>
            <person name="Monesi N."/>
        </authorList>
    </citation>
    <scope>NUCLEOTIDE SEQUENCE</scope>
    <source>
        <strain evidence="3">HSMRA1968</strain>
        <tissue evidence="3">Whole embryos</tissue>
    </source>
</reference>
<keyword evidence="4" id="KW-1185">Reference proteome</keyword>
<dbReference type="PANTHER" id="PTHR21974:SF2">
    <property type="entry name" value="RE15880P"/>
    <property type="match status" value="1"/>
</dbReference>
<comment type="caution">
    <text evidence="3">The sequence shown here is derived from an EMBL/GenBank/DDBJ whole genome shotgun (WGS) entry which is preliminary data.</text>
</comment>
<feature type="compositionally biased region" description="Low complexity" evidence="2">
    <location>
        <begin position="125"/>
        <end position="136"/>
    </location>
</feature>
<evidence type="ECO:0000256" key="1">
    <source>
        <dbReference type="SAM" id="Coils"/>
    </source>
</evidence>
<evidence type="ECO:0000313" key="4">
    <source>
        <dbReference type="Proteomes" id="UP001151699"/>
    </source>
</evidence>
<accession>A0A9Q0NCT1</accession>
<dbReference type="EMBL" id="WJQU01000001">
    <property type="protein sequence ID" value="KAJ6647894.1"/>
    <property type="molecule type" value="Genomic_DNA"/>
</dbReference>
<dbReference type="AlphaFoldDB" id="A0A9Q0NCT1"/>
<dbReference type="PANTHER" id="PTHR21974">
    <property type="entry name" value="RE15880P"/>
    <property type="match status" value="1"/>
</dbReference>